<organism evidence="2 3">
    <name type="scientific">Anaeromassilibacillus senegalensis</name>
    <dbReference type="NCBI Taxonomy" id="1673717"/>
    <lineage>
        <taxon>Bacteria</taxon>
        <taxon>Bacillati</taxon>
        <taxon>Bacillota</taxon>
        <taxon>Clostridia</taxon>
        <taxon>Eubacteriales</taxon>
        <taxon>Acutalibacteraceae</taxon>
        <taxon>Anaeromassilibacillus</taxon>
    </lineage>
</organism>
<evidence type="ECO:0000313" key="3">
    <source>
        <dbReference type="Proteomes" id="UP001299220"/>
    </source>
</evidence>
<evidence type="ECO:0000256" key="1">
    <source>
        <dbReference type="SAM" id="Phobius"/>
    </source>
</evidence>
<accession>A0ABS9CMI3</accession>
<keyword evidence="1" id="KW-0812">Transmembrane</keyword>
<sequence length="59" mass="6132">MKFIKRLFGSALLGVGALAALYALMPFTGIAVTISRLSVLIAAVLGVPGVTLMVLLQML</sequence>
<dbReference type="Proteomes" id="UP001299220">
    <property type="component" value="Unassembled WGS sequence"/>
</dbReference>
<comment type="caution">
    <text evidence="2">The sequence shown here is derived from an EMBL/GenBank/DDBJ whole genome shotgun (WGS) entry which is preliminary data.</text>
</comment>
<reference evidence="2 3" key="1">
    <citation type="submission" date="2020-12" db="EMBL/GenBank/DDBJ databases">
        <title>Whole genome sequences of gut porcine anaerobes.</title>
        <authorList>
            <person name="Kubasova T."/>
            <person name="Jahodarova E."/>
            <person name="Rychlik I."/>
        </authorList>
    </citation>
    <scope>NUCLEOTIDE SEQUENCE [LARGE SCALE GENOMIC DNA]</scope>
    <source>
        <strain evidence="2 3">An867</strain>
    </source>
</reference>
<protein>
    <submittedName>
        <fullName evidence="2">Pro-sigmaK processing inhibitor BofA family protein</fullName>
    </submittedName>
</protein>
<name>A0ABS9CMI3_9FIRM</name>
<gene>
    <name evidence="2" type="ORF">JQM67_07095</name>
</gene>
<dbReference type="RefSeq" id="WP_235323419.1">
    <property type="nucleotide sequence ID" value="NZ_JAFBIT010000002.1"/>
</dbReference>
<keyword evidence="3" id="KW-1185">Reference proteome</keyword>
<feature type="transmembrane region" description="Helical" evidence="1">
    <location>
        <begin position="33"/>
        <end position="56"/>
    </location>
</feature>
<proteinExistence type="predicted"/>
<dbReference type="EMBL" id="JAFBIT010000002">
    <property type="protein sequence ID" value="MCF2652363.1"/>
    <property type="molecule type" value="Genomic_DNA"/>
</dbReference>
<evidence type="ECO:0000313" key="2">
    <source>
        <dbReference type="EMBL" id="MCF2652363.1"/>
    </source>
</evidence>
<dbReference type="Pfam" id="PF07441">
    <property type="entry name" value="BofA"/>
    <property type="match status" value="1"/>
</dbReference>
<keyword evidence="1" id="KW-0472">Membrane</keyword>
<keyword evidence="1" id="KW-1133">Transmembrane helix</keyword>
<dbReference type="InterPro" id="IPR010001">
    <property type="entry name" value="BofA"/>
</dbReference>